<evidence type="ECO:0000313" key="3">
    <source>
        <dbReference type="Proteomes" id="UP000515150"/>
    </source>
</evidence>
<name>A0A6P7LU51_BETSP</name>
<gene>
    <name evidence="4" type="primary">ccdc14</name>
</gene>
<organism evidence="3 4">
    <name type="scientific">Betta splendens</name>
    <name type="common">Siamese fighting fish</name>
    <dbReference type="NCBI Taxonomy" id="158456"/>
    <lineage>
        <taxon>Eukaryota</taxon>
        <taxon>Metazoa</taxon>
        <taxon>Chordata</taxon>
        <taxon>Craniata</taxon>
        <taxon>Vertebrata</taxon>
        <taxon>Euteleostomi</taxon>
        <taxon>Actinopterygii</taxon>
        <taxon>Neopterygii</taxon>
        <taxon>Teleostei</taxon>
        <taxon>Neoteleostei</taxon>
        <taxon>Acanthomorphata</taxon>
        <taxon>Anabantaria</taxon>
        <taxon>Anabantiformes</taxon>
        <taxon>Anabantoidei</taxon>
        <taxon>Osphronemidae</taxon>
        <taxon>Betta</taxon>
    </lineage>
</organism>
<reference evidence="4" key="1">
    <citation type="submission" date="2025-08" db="UniProtKB">
        <authorList>
            <consortium name="RefSeq"/>
        </authorList>
    </citation>
    <scope>IDENTIFICATION</scope>
</reference>
<accession>A0A6P7LU51</accession>
<dbReference type="PANTHER" id="PTHR22367:SF2">
    <property type="entry name" value="COILED-COIL DOMAIN-CONTAINING PROTEIN 14"/>
    <property type="match status" value="1"/>
</dbReference>
<dbReference type="Pfam" id="PF15254">
    <property type="entry name" value="CCDC14"/>
    <property type="match status" value="3"/>
</dbReference>
<dbReference type="AlphaFoldDB" id="A0A6P7LU51"/>
<feature type="region of interest" description="Disordered" evidence="2">
    <location>
        <begin position="124"/>
        <end position="187"/>
    </location>
</feature>
<evidence type="ECO:0000256" key="1">
    <source>
        <dbReference type="SAM" id="Coils"/>
    </source>
</evidence>
<dbReference type="Proteomes" id="UP000515150">
    <property type="component" value="Chromosome 2"/>
</dbReference>
<dbReference type="GeneID" id="114851013"/>
<feature type="compositionally biased region" description="Polar residues" evidence="2">
    <location>
        <begin position="166"/>
        <end position="179"/>
    </location>
</feature>
<sequence length="570" mass="62288">MKGAARRKVVTSGRLTGGAKVQMGRKPVASNPAPAATLEPAYSLYSTDSEDQVTTLHKGLDRCAALLSGILQAEATATQSFPKAATAGVAKSKTSTSLGKRSIKKLPIKAAVLVKSCQAGQCGPRTLTPKPSHHSPAPAAHTGVKLPSPRKRLHRQLQSHHARPPSSKTLSPTNPLPKTQSQPSVLLSVVQSSSQLSPLSEQDSVRPCNAECDFVPVRDTNAQSRGSSPHMQSCTIRMSDMQLEPGHGDKLSQDGDDQRNCSTEKEAKVKTIQYLLEELKTLIAGQGNAAEMLLGYLEQAVFLPQVNDGSPTIQAGPELSSAHSQNTQLRRCMRTLEQQLKEKAETQQNAETLCNSDVSALQEELSTAHSRLQRLQDDLVELRQALQDTQRRLSVSEEENRALKTELETGSSRLMESERERSELAALAQQRLEEIENLNRILQSREALNCATVAPSLSGTCLTAQQQHRQHPARPLTDHIAQYLMSLEQLDPTEHVQLAPEREGSAEGVRRRLSDLMPSHLDVESVQCDWSVRSESTFHTKDEAAFRDGLAALDASIASLQKTIQLDLRR</sequence>
<proteinExistence type="predicted"/>
<evidence type="ECO:0000256" key="2">
    <source>
        <dbReference type="SAM" id="MobiDB-lite"/>
    </source>
</evidence>
<dbReference type="InterPro" id="IPR029343">
    <property type="entry name" value="CCDC14"/>
</dbReference>
<dbReference type="CTD" id="64770"/>
<protein>
    <submittedName>
        <fullName evidence="4">Coiled-coil domain-containing protein 14 isoform X1</fullName>
    </submittedName>
</protein>
<feature type="coiled-coil region" evidence="1">
    <location>
        <begin position="326"/>
        <end position="445"/>
    </location>
</feature>
<dbReference type="RefSeq" id="XP_028998336.1">
    <property type="nucleotide sequence ID" value="XM_029142503.3"/>
</dbReference>
<evidence type="ECO:0000313" key="4">
    <source>
        <dbReference type="RefSeq" id="XP_028998336.1"/>
    </source>
</evidence>
<keyword evidence="3" id="KW-1185">Reference proteome</keyword>
<dbReference type="PANTHER" id="PTHR22367">
    <property type="entry name" value="COILED-COIL DOMAIN-CONTAINING PROTEIN 14"/>
    <property type="match status" value="1"/>
</dbReference>
<dbReference type="KEGG" id="bspl:114851013"/>
<dbReference type="GO" id="GO:0071539">
    <property type="term" value="P:protein localization to centrosome"/>
    <property type="evidence" value="ECO:0007669"/>
    <property type="project" value="TreeGrafter"/>
</dbReference>
<keyword evidence="1" id="KW-0175">Coiled coil</keyword>
<feature type="compositionally biased region" description="Basic residues" evidence="2">
    <location>
        <begin position="148"/>
        <end position="163"/>
    </location>
</feature>
<dbReference type="GO" id="GO:0034451">
    <property type="term" value="C:centriolar satellite"/>
    <property type="evidence" value="ECO:0007669"/>
    <property type="project" value="TreeGrafter"/>
</dbReference>
<dbReference type="InParanoid" id="A0A6P7LU51"/>
<feature type="region of interest" description="Disordered" evidence="2">
    <location>
        <begin position="1"/>
        <end position="34"/>
    </location>
</feature>
<dbReference type="OrthoDB" id="10014807at2759"/>